<evidence type="ECO:0000256" key="17">
    <source>
        <dbReference type="SAM" id="Coils"/>
    </source>
</evidence>
<keyword evidence="7 15" id="KW-1133">Transmembrane helix</keyword>
<keyword evidence="19" id="KW-1185">Reference proteome</keyword>
<evidence type="ECO:0000256" key="15">
    <source>
        <dbReference type="HAMAP-Rule" id="MF_01398"/>
    </source>
</evidence>
<evidence type="ECO:0000256" key="10">
    <source>
        <dbReference type="ARBA" id="ARBA00023310"/>
    </source>
</evidence>
<comment type="subcellular location">
    <subcellularLocation>
        <location evidence="15">Cell membrane</location>
        <topology evidence="15">Single-pass membrane protein</topology>
    </subcellularLocation>
    <subcellularLocation>
        <location evidence="14">Endomembrane system</location>
        <topology evidence="14">Single-pass membrane protein</topology>
    </subcellularLocation>
</comment>
<evidence type="ECO:0000256" key="12">
    <source>
        <dbReference type="ARBA" id="ARBA00025614"/>
    </source>
</evidence>
<comment type="function">
    <text evidence="11 15">F(1)F(0) ATP synthase produces ATP from ADP in the presence of a proton or sodium gradient. F-type ATPases consist of two structural domains, F(1) containing the extramembraneous catalytic core and F(0) containing the membrane proton channel, linked together by a central stalk and a peripheral stalk. During catalysis, ATP synthesis in the catalytic domain of F(1) is coupled via a rotary mechanism of the central stalk subunits to proton translocation.</text>
</comment>
<dbReference type="Gene3D" id="1.20.5.620">
    <property type="entry name" value="F1F0 ATP synthase subunit B, membrane domain"/>
    <property type="match status" value="1"/>
</dbReference>
<dbReference type="InterPro" id="IPR002146">
    <property type="entry name" value="ATP_synth_b/b'su_bac/chlpt"/>
</dbReference>
<feature type="transmembrane region" description="Helical" evidence="15">
    <location>
        <begin position="18"/>
        <end position="38"/>
    </location>
</feature>
<keyword evidence="2 15" id="KW-0813">Transport</keyword>
<evidence type="ECO:0000256" key="6">
    <source>
        <dbReference type="ARBA" id="ARBA00022781"/>
    </source>
</evidence>
<feature type="coiled-coil region" evidence="17">
    <location>
        <begin position="52"/>
        <end position="127"/>
    </location>
</feature>
<proteinExistence type="inferred from homology"/>
<evidence type="ECO:0000256" key="3">
    <source>
        <dbReference type="ARBA" id="ARBA00022475"/>
    </source>
</evidence>
<keyword evidence="4 15" id="KW-0138">CF(0)</keyword>
<evidence type="ECO:0000256" key="7">
    <source>
        <dbReference type="ARBA" id="ARBA00022989"/>
    </source>
</evidence>
<comment type="function">
    <text evidence="12">Component of the F(0) channel, it forms part of the peripheral stalk, linking F(1) to F(0). The b'-subunit is a diverged and duplicated form of b found in plants and photosynthetic bacteria.</text>
</comment>
<evidence type="ECO:0000256" key="14">
    <source>
        <dbReference type="ARBA" id="ARBA00037847"/>
    </source>
</evidence>
<dbReference type="AlphaFoldDB" id="A0A4S4NR42"/>
<dbReference type="GO" id="GO:0046933">
    <property type="term" value="F:proton-transporting ATP synthase activity, rotational mechanism"/>
    <property type="evidence" value="ECO:0007669"/>
    <property type="project" value="UniProtKB-UniRule"/>
</dbReference>
<evidence type="ECO:0000256" key="4">
    <source>
        <dbReference type="ARBA" id="ARBA00022547"/>
    </source>
</evidence>
<organism evidence="18 19">
    <name type="scientific">Neolewinella litorea</name>
    <dbReference type="NCBI Taxonomy" id="2562452"/>
    <lineage>
        <taxon>Bacteria</taxon>
        <taxon>Pseudomonadati</taxon>
        <taxon>Bacteroidota</taxon>
        <taxon>Saprospiria</taxon>
        <taxon>Saprospirales</taxon>
        <taxon>Lewinellaceae</taxon>
        <taxon>Neolewinella</taxon>
    </lineage>
</organism>
<dbReference type="Proteomes" id="UP000308528">
    <property type="component" value="Unassembled WGS sequence"/>
</dbReference>
<dbReference type="GO" id="GO:0005886">
    <property type="term" value="C:plasma membrane"/>
    <property type="evidence" value="ECO:0007669"/>
    <property type="project" value="UniProtKB-SubCell"/>
</dbReference>
<comment type="subunit">
    <text evidence="13">F-type ATPases have 2 components, F(1) - the catalytic core - and F(0) - the membrane proton channel. F(1) has five subunits: alpha(3), beta(3), gamma(1), delta(1), epsilon(1). F(0) has four main subunits: a(1), b(2) and c(10-14). The alpha and beta chains form an alternating ring which encloses part of the gamma chain. F(1) is attached to F(0) by a central stalk formed by the gamma and epsilon chains, while a peripheral stalk is formed by the delta and b chains.</text>
</comment>
<evidence type="ECO:0000256" key="16">
    <source>
        <dbReference type="RuleBase" id="RU003848"/>
    </source>
</evidence>
<keyword evidence="10 15" id="KW-0066">ATP synthesis</keyword>
<evidence type="ECO:0000256" key="2">
    <source>
        <dbReference type="ARBA" id="ARBA00022448"/>
    </source>
</evidence>
<dbReference type="OrthoDB" id="9795289at2"/>
<keyword evidence="9 15" id="KW-0472">Membrane</keyword>
<dbReference type="EMBL" id="SRSF01000001">
    <property type="protein sequence ID" value="THH41655.1"/>
    <property type="molecule type" value="Genomic_DNA"/>
</dbReference>
<evidence type="ECO:0000256" key="8">
    <source>
        <dbReference type="ARBA" id="ARBA00023065"/>
    </source>
</evidence>
<keyword evidence="3 15" id="KW-1003">Cell membrane</keyword>
<dbReference type="GO" id="GO:0045259">
    <property type="term" value="C:proton-transporting ATP synthase complex"/>
    <property type="evidence" value="ECO:0007669"/>
    <property type="project" value="UniProtKB-KW"/>
</dbReference>
<dbReference type="InterPro" id="IPR005864">
    <property type="entry name" value="ATP_synth_F0_bsu_bac"/>
</dbReference>
<keyword evidence="6 15" id="KW-0375">Hydrogen ion transport</keyword>
<evidence type="ECO:0000256" key="13">
    <source>
        <dbReference type="ARBA" id="ARBA00026054"/>
    </source>
</evidence>
<comment type="subunit">
    <text evidence="15">F-type ATPases have 2 components, F(1) - the catalytic core - and F(0) - the membrane proton channel. F(1) has five subunits: alpha(3), beta(3), gamma(1), delta(1), epsilon(1). F(0) has three main subunits: a(1), b(2) and c(10-14). The alpha and beta chains form an alternating ring which encloses part of the gamma chain. F(1) is attached to F(0) by a central stalk formed by the gamma and epsilon chains, while a peripheral stalk is formed by the delta and b chains.</text>
</comment>
<dbReference type="GO" id="GO:0012505">
    <property type="term" value="C:endomembrane system"/>
    <property type="evidence" value="ECO:0007669"/>
    <property type="project" value="UniProtKB-SubCell"/>
</dbReference>
<dbReference type="HAMAP" id="MF_01398">
    <property type="entry name" value="ATP_synth_b_bprime"/>
    <property type="match status" value="1"/>
</dbReference>
<gene>
    <name evidence="15 18" type="primary">atpF</name>
    <name evidence="18" type="ORF">E4021_03405</name>
</gene>
<dbReference type="GO" id="GO:0046961">
    <property type="term" value="F:proton-transporting ATPase activity, rotational mechanism"/>
    <property type="evidence" value="ECO:0007669"/>
    <property type="project" value="TreeGrafter"/>
</dbReference>
<dbReference type="PANTHER" id="PTHR33445">
    <property type="entry name" value="ATP SYNTHASE SUBUNIT B', CHLOROPLASTIC"/>
    <property type="match status" value="1"/>
</dbReference>
<sequence>MTTLFLADFSVIKPDFGLIFWTVIIFLVLYAILGKLAWKPIQRALRRRDDEIQTSIDEAKRARAEMQAQADENQRLLIEAREERTRIITEAERQSKEMIAAAKNEAREAAQKVASDARRDIDNMRKAAMVDLKKEVGSMAIEIAEKILQKDLKSDANQEAFVRELVRDLN</sequence>
<evidence type="ECO:0000256" key="5">
    <source>
        <dbReference type="ARBA" id="ARBA00022692"/>
    </source>
</evidence>
<keyword evidence="5 15" id="KW-0812">Transmembrane</keyword>
<dbReference type="InterPro" id="IPR050059">
    <property type="entry name" value="ATP_synthase_B_chain"/>
</dbReference>
<dbReference type="SUPFAM" id="SSF81573">
    <property type="entry name" value="F1F0 ATP synthase subunit B, membrane domain"/>
    <property type="match status" value="1"/>
</dbReference>
<evidence type="ECO:0000313" key="19">
    <source>
        <dbReference type="Proteomes" id="UP000308528"/>
    </source>
</evidence>
<evidence type="ECO:0000313" key="18">
    <source>
        <dbReference type="EMBL" id="THH41655.1"/>
    </source>
</evidence>
<evidence type="ECO:0000256" key="1">
    <source>
        <dbReference type="ARBA" id="ARBA00005513"/>
    </source>
</evidence>
<dbReference type="InterPro" id="IPR028987">
    <property type="entry name" value="ATP_synth_B-like_membr_sf"/>
</dbReference>
<dbReference type="NCBIfam" id="TIGR01144">
    <property type="entry name" value="ATP_synt_b"/>
    <property type="match status" value="1"/>
</dbReference>
<comment type="caution">
    <text evidence="18">The sequence shown here is derived from an EMBL/GenBank/DDBJ whole genome shotgun (WGS) entry which is preliminary data.</text>
</comment>
<accession>A0A4S4NR42</accession>
<evidence type="ECO:0000256" key="9">
    <source>
        <dbReference type="ARBA" id="ARBA00023136"/>
    </source>
</evidence>
<comment type="similarity">
    <text evidence="1 15 16">Belongs to the ATPase B chain family.</text>
</comment>
<keyword evidence="17" id="KW-0175">Coiled coil</keyword>
<dbReference type="PANTHER" id="PTHR33445:SF1">
    <property type="entry name" value="ATP SYNTHASE SUBUNIT B"/>
    <property type="match status" value="1"/>
</dbReference>
<dbReference type="RefSeq" id="WP_136456499.1">
    <property type="nucleotide sequence ID" value="NZ_SRSF01000001.1"/>
</dbReference>
<evidence type="ECO:0000256" key="11">
    <source>
        <dbReference type="ARBA" id="ARBA00025198"/>
    </source>
</evidence>
<name>A0A4S4NR42_9BACT</name>
<dbReference type="CDD" id="cd06503">
    <property type="entry name" value="ATP-synt_Fo_b"/>
    <property type="match status" value="1"/>
</dbReference>
<reference evidence="18 19" key="1">
    <citation type="submission" date="2019-04" db="EMBL/GenBank/DDBJ databases">
        <title>Lewinella litorea sp. nov., isolated from a marine sand.</title>
        <authorList>
            <person name="Yoon J.-H."/>
        </authorList>
    </citation>
    <scope>NUCLEOTIDE SEQUENCE [LARGE SCALE GENOMIC DNA]</scope>
    <source>
        <strain evidence="18 19">HSMS-39</strain>
    </source>
</reference>
<keyword evidence="8 15" id="KW-0406">Ion transport</keyword>
<protein>
    <recommendedName>
        <fullName evidence="15">ATP synthase subunit b</fullName>
    </recommendedName>
    <alternativeName>
        <fullName evidence="15">ATP synthase F(0) sector subunit b</fullName>
    </alternativeName>
    <alternativeName>
        <fullName evidence="15">ATPase subunit I</fullName>
    </alternativeName>
    <alternativeName>
        <fullName evidence="15">F-type ATPase subunit b</fullName>
        <shortName evidence="15">F-ATPase subunit b</shortName>
    </alternativeName>
</protein>
<dbReference type="Pfam" id="PF00430">
    <property type="entry name" value="ATP-synt_B"/>
    <property type="match status" value="1"/>
</dbReference>